<gene>
    <name evidence="2" type="ORF">BTUL_0013g00330</name>
</gene>
<evidence type="ECO:0000256" key="1">
    <source>
        <dbReference type="SAM" id="MobiDB-lite"/>
    </source>
</evidence>
<organism evidence="2 3">
    <name type="scientific">Botrytis tulipae</name>
    <dbReference type="NCBI Taxonomy" id="87230"/>
    <lineage>
        <taxon>Eukaryota</taxon>
        <taxon>Fungi</taxon>
        <taxon>Dikarya</taxon>
        <taxon>Ascomycota</taxon>
        <taxon>Pezizomycotina</taxon>
        <taxon>Leotiomycetes</taxon>
        <taxon>Helotiales</taxon>
        <taxon>Sclerotiniaceae</taxon>
        <taxon>Botrytis</taxon>
    </lineage>
</organism>
<reference evidence="2 3" key="1">
    <citation type="submission" date="2017-12" db="EMBL/GenBank/DDBJ databases">
        <title>Comparative genomics of Botrytis spp.</title>
        <authorList>
            <person name="Valero-Jimenez C.A."/>
            <person name="Tapia P."/>
            <person name="Veloso J."/>
            <person name="Silva-Moreno E."/>
            <person name="Staats M."/>
            <person name="Valdes J.H."/>
            <person name="Van Kan J.A.L."/>
        </authorList>
    </citation>
    <scope>NUCLEOTIDE SEQUENCE [LARGE SCALE GENOMIC DNA]</scope>
    <source>
        <strain evidence="2 3">Bt9001</strain>
    </source>
</reference>
<dbReference type="EMBL" id="PQXH01000013">
    <property type="protein sequence ID" value="TGO17960.1"/>
    <property type="molecule type" value="Genomic_DNA"/>
</dbReference>
<sequence>MPRFLQKLRCRSHGGVRSKQAPFFRVSDLRDMILTRTRIKLTFPASDTRKGSQRPSISIKAARTSGAEDQTLSENPLLPVQLTPEILDQAPQEVSVKTSNRETIVGEPAIERVPSPVYNANYGPYQPYIPSNLNHDIGMAITTSQTILNYSSPQRDTQIDNAQQRSDRENHDSFRFNGTSYLGVLQIDEKAKCTELVDISTLVPPYPQPKRKLVTRRIPADEVEHHPLPHSASTKNLVQLLEVEASRQEQEKEEIEKGNLREPRTPRDSRRCGQVWNTEETRKSFLAIEALDALAVGLRLT</sequence>
<feature type="region of interest" description="Disordered" evidence="1">
    <location>
        <begin position="247"/>
        <end position="271"/>
    </location>
</feature>
<feature type="region of interest" description="Disordered" evidence="1">
    <location>
        <begin position="45"/>
        <end position="71"/>
    </location>
</feature>
<dbReference type="OrthoDB" id="3562613at2759"/>
<proteinExistence type="predicted"/>
<evidence type="ECO:0000313" key="3">
    <source>
        <dbReference type="Proteomes" id="UP000297777"/>
    </source>
</evidence>
<protein>
    <submittedName>
        <fullName evidence="2">Uncharacterized protein</fullName>
    </submittedName>
</protein>
<dbReference type="Proteomes" id="UP000297777">
    <property type="component" value="Unassembled WGS sequence"/>
</dbReference>
<comment type="caution">
    <text evidence="2">The sequence shown here is derived from an EMBL/GenBank/DDBJ whole genome shotgun (WGS) entry which is preliminary data.</text>
</comment>
<accession>A0A4Z1F2E4</accession>
<dbReference type="AlphaFoldDB" id="A0A4Z1F2E4"/>
<name>A0A4Z1F2E4_9HELO</name>
<keyword evidence="3" id="KW-1185">Reference proteome</keyword>
<evidence type="ECO:0000313" key="2">
    <source>
        <dbReference type="EMBL" id="TGO17960.1"/>
    </source>
</evidence>